<feature type="signal peptide" evidence="2">
    <location>
        <begin position="1"/>
        <end position="29"/>
    </location>
</feature>
<dbReference type="STRING" id="34027.SAMN05421829_10916"/>
<evidence type="ECO:0000256" key="2">
    <source>
        <dbReference type="SAM" id="SignalP"/>
    </source>
</evidence>
<protein>
    <submittedName>
        <fullName evidence="3">Tripartite-type tricarboxylate transporter, receptor component TctC</fullName>
    </submittedName>
</protein>
<dbReference type="PANTHER" id="PTHR42928:SF5">
    <property type="entry name" value="BLR1237 PROTEIN"/>
    <property type="match status" value="1"/>
</dbReference>
<proteinExistence type="inferred from homology"/>
<keyword evidence="2" id="KW-0732">Signal</keyword>
<dbReference type="AlphaFoldDB" id="A0A1N6XKC3"/>
<accession>A0A1N6XKC3</accession>
<dbReference type="Pfam" id="PF03401">
    <property type="entry name" value="TctC"/>
    <property type="match status" value="1"/>
</dbReference>
<evidence type="ECO:0000256" key="1">
    <source>
        <dbReference type="ARBA" id="ARBA00006987"/>
    </source>
</evidence>
<dbReference type="PIRSF" id="PIRSF017082">
    <property type="entry name" value="YflP"/>
    <property type="match status" value="1"/>
</dbReference>
<keyword evidence="4" id="KW-1185">Reference proteome</keyword>
<dbReference type="RefSeq" id="WP_076602755.1">
    <property type="nucleotide sequence ID" value="NZ_FTMD01000009.1"/>
</dbReference>
<dbReference type="CDD" id="cd13578">
    <property type="entry name" value="PBP2_Bug27"/>
    <property type="match status" value="1"/>
</dbReference>
<dbReference type="PANTHER" id="PTHR42928">
    <property type="entry name" value="TRICARBOXYLATE-BINDING PROTEIN"/>
    <property type="match status" value="1"/>
</dbReference>
<name>A0A1N6XKC3_9RHOO</name>
<organism evidence="3 4">
    <name type="scientific">Aromatoleum tolulyticum</name>
    <dbReference type="NCBI Taxonomy" id="34027"/>
    <lineage>
        <taxon>Bacteria</taxon>
        <taxon>Pseudomonadati</taxon>
        <taxon>Pseudomonadota</taxon>
        <taxon>Betaproteobacteria</taxon>
        <taxon>Rhodocyclales</taxon>
        <taxon>Rhodocyclaceae</taxon>
        <taxon>Aromatoleum</taxon>
    </lineage>
</organism>
<dbReference type="SUPFAM" id="SSF53850">
    <property type="entry name" value="Periplasmic binding protein-like II"/>
    <property type="match status" value="1"/>
</dbReference>
<sequence length="328" mass="33711">MRPSLHFLRRLLPVAAALLTAALPTSVPAADAPYPAQPIKVVVPFPPGGPTDIVARPFAEALTRSLGKPVVIENRGGAGGNVGADNVAKANPDGYTLLLGTVGTAAINPALYARLSYDPRKDLAPVAILAAAPVALVAHPSVPANTVAELLALAGRQSLRFGTAGNGTPGHLTGEMFKQASSAPLTHVPYKGSAAALQDLLGGHIELAFDPLQSVLPHVRAGKLKVIAISSAEASPVLPQVPTFAQAGVKVESTAWWGLFAPAGTPRPIVDRLAAELQGAEQSGDVRQLESIGLTLRQIAQPAALDAFLAAESTKWAKAVRDSGAKVD</sequence>
<feature type="chain" id="PRO_5012839773" evidence="2">
    <location>
        <begin position="30"/>
        <end position="328"/>
    </location>
</feature>
<evidence type="ECO:0000313" key="3">
    <source>
        <dbReference type="EMBL" id="SIR02720.1"/>
    </source>
</evidence>
<keyword evidence="3" id="KW-0675">Receptor</keyword>
<evidence type="ECO:0000313" key="4">
    <source>
        <dbReference type="Proteomes" id="UP000186819"/>
    </source>
</evidence>
<dbReference type="Gene3D" id="3.40.190.150">
    <property type="entry name" value="Bordetella uptake gene, domain 1"/>
    <property type="match status" value="1"/>
</dbReference>
<dbReference type="OrthoDB" id="8678477at2"/>
<dbReference type="Gene3D" id="3.40.190.10">
    <property type="entry name" value="Periplasmic binding protein-like II"/>
    <property type="match status" value="1"/>
</dbReference>
<dbReference type="InterPro" id="IPR005064">
    <property type="entry name" value="BUG"/>
</dbReference>
<dbReference type="InterPro" id="IPR042100">
    <property type="entry name" value="Bug_dom1"/>
</dbReference>
<gene>
    <name evidence="3" type="ORF">SAMN05421829_10916</name>
</gene>
<dbReference type="EMBL" id="FTMD01000009">
    <property type="protein sequence ID" value="SIR02720.1"/>
    <property type="molecule type" value="Genomic_DNA"/>
</dbReference>
<dbReference type="Proteomes" id="UP000186819">
    <property type="component" value="Unassembled WGS sequence"/>
</dbReference>
<comment type="similarity">
    <text evidence="1">Belongs to the UPF0065 (bug) family.</text>
</comment>
<reference evidence="4" key="1">
    <citation type="submission" date="2017-01" db="EMBL/GenBank/DDBJ databases">
        <authorList>
            <person name="Varghese N."/>
            <person name="Submissions S."/>
        </authorList>
    </citation>
    <scope>NUCLEOTIDE SEQUENCE [LARGE SCALE GENOMIC DNA]</scope>
    <source>
        <strain evidence="4">ATCC 51758</strain>
    </source>
</reference>